<keyword evidence="2 9" id="KW-0436">Ligase</keyword>
<keyword evidence="1" id="KW-0963">Cytoplasm</keyword>
<name>A0A1W1CGL7_9ZZZZ</name>
<dbReference type="NCBIfam" id="TIGR00347">
    <property type="entry name" value="bioD"/>
    <property type="match status" value="1"/>
</dbReference>
<dbReference type="UniPathway" id="UPA00078"/>
<evidence type="ECO:0000256" key="7">
    <source>
        <dbReference type="ARBA" id="ARBA00022842"/>
    </source>
</evidence>
<reference evidence="9" key="1">
    <citation type="submission" date="2016-10" db="EMBL/GenBank/DDBJ databases">
        <authorList>
            <person name="de Groot N.N."/>
        </authorList>
    </citation>
    <scope>NUCLEOTIDE SEQUENCE</scope>
</reference>
<proteinExistence type="inferred from homology"/>
<dbReference type="GO" id="GO:0009102">
    <property type="term" value="P:biotin biosynthetic process"/>
    <property type="evidence" value="ECO:0007669"/>
    <property type="project" value="UniProtKB-UniPathway"/>
</dbReference>
<keyword evidence="6" id="KW-0067">ATP-binding</keyword>
<organism evidence="9">
    <name type="scientific">hydrothermal vent metagenome</name>
    <dbReference type="NCBI Taxonomy" id="652676"/>
    <lineage>
        <taxon>unclassified sequences</taxon>
        <taxon>metagenomes</taxon>
        <taxon>ecological metagenomes</taxon>
    </lineage>
</organism>
<evidence type="ECO:0000256" key="6">
    <source>
        <dbReference type="ARBA" id="ARBA00022840"/>
    </source>
</evidence>
<accession>A0A1W1CGL7</accession>
<dbReference type="GO" id="GO:0000287">
    <property type="term" value="F:magnesium ion binding"/>
    <property type="evidence" value="ECO:0007669"/>
    <property type="project" value="InterPro"/>
</dbReference>
<dbReference type="SUPFAM" id="SSF52540">
    <property type="entry name" value="P-loop containing nucleoside triphosphate hydrolases"/>
    <property type="match status" value="1"/>
</dbReference>
<evidence type="ECO:0000256" key="3">
    <source>
        <dbReference type="ARBA" id="ARBA00022723"/>
    </source>
</evidence>
<dbReference type="CDD" id="cd03109">
    <property type="entry name" value="DTBS"/>
    <property type="match status" value="1"/>
</dbReference>
<dbReference type="Pfam" id="PF13500">
    <property type="entry name" value="AAA_26"/>
    <property type="match status" value="1"/>
</dbReference>
<evidence type="ECO:0000313" key="9">
    <source>
        <dbReference type="EMBL" id="SFV64919.1"/>
    </source>
</evidence>
<dbReference type="GO" id="GO:0004141">
    <property type="term" value="F:dethiobiotin synthase activity"/>
    <property type="evidence" value="ECO:0007669"/>
    <property type="project" value="UniProtKB-EC"/>
</dbReference>
<dbReference type="PANTHER" id="PTHR43210:SF2">
    <property type="entry name" value="ATP-DEPENDENT DETHIOBIOTIN SYNTHETASE BIOD 2"/>
    <property type="match status" value="1"/>
</dbReference>
<dbReference type="GO" id="GO:0005524">
    <property type="term" value="F:ATP binding"/>
    <property type="evidence" value="ECO:0007669"/>
    <property type="project" value="UniProtKB-KW"/>
</dbReference>
<dbReference type="PANTHER" id="PTHR43210">
    <property type="entry name" value="DETHIOBIOTIN SYNTHETASE"/>
    <property type="match status" value="1"/>
</dbReference>
<comment type="catalytic activity">
    <reaction evidence="8">
        <text>(7R,8S)-8-amino-7-(carboxyamino)nonanoate + ATP = (4R,5S)-dethiobiotin + ADP + phosphate + H(+)</text>
        <dbReference type="Rhea" id="RHEA:63684"/>
        <dbReference type="ChEBI" id="CHEBI:15378"/>
        <dbReference type="ChEBI" id="CHEBI:30616"/>
        <dbReference type="ChEBI" id="CHEBI:43474"/>
        <dbReference type="ChEBI" id="CHEBI:149470"/>
        <dbReference type="ChEBI" id="CHEBI:149473"/>
        <dbReference type="ChEBI" id="CHEBI:456216"/>
    </reaction>
</comment>
<evidence type="ECO:0000256" key="1">
    <source>
        <dbReference type="ARBA" id="ARBA00022490"/>
    </source>
</evidence>
<dbReference type="EC" id="6.3.3.3" evidence="9"/>
<evidence type="ECO:0000256" key="2">
    <source>
        <dbReference type="ARBA" id="ARBA00022598"/>
    </source>
</evidence>
<keyword evidence="5" id="KW-0093">Biotin biosynthesis</keyword>
<dbReference type="InterPro" id="IPR004472">
    <property type="entry name" value="DTB_synth_BioD"/>
</dbReference>
<gene>
    <name evidence="9" type="ORF">MNB_SV-9-1708</name>
</gene>
<dbReference type="Gene3D" id="3.40.50.300">
    <property type="entry name" value="P-loop containing nucleotide triphosphate hydrolases"/>
    <property type="match status" value="1"/>
</dbReference>
<dbReference type="GO" id="GO:0005829">
    <property type="term" value="C:cytosol"/>
    <property type="evidence" value="ECO:0007669"/>
    <property type="project" value="TreeGrafter"/>
</dbReference>
<protein>
    <submittedName>
        <fullName evidence="9">Dethiobiotin synthetase</fullName>
        <ecNumber evidence="9">6.3.3.3</ecNumber>
    </submittedName>
</protein>
<evidence type="ECO:0000256" key="8">
    <source>
        <dbReference type="ARBA" id="ARBA00047386"/>
    </source>
</evidence>
<evidence type="ECO:0000256" key="4">
    <source>
        <dbReference type="ARBA" id="ARBA00022741"/>
    </source>
</evidence>
<dbReference type="EMBL" id="FPHG01000068">
    <property type="protein sequence ID" value="SFV64919.1"/>
    <property type="molecule type" value="Genomic_DNA"/>
</dbReference>
<keyword evidence="4" id="KW-0547">Nucleotide-binding</keyword>
<dbReference type="HAMAP" id="MF_00336">
    <property type="entry name" value="BioD"/>
    <property type="match status" value="1"/>
</dbReference>
<dbReference type="InterPro" id="IPR027417">
    <property type="entry name" value="P-loop_NTPase"/>
</dbReference>
<evidence type="ECO:0000256" key="5">
    <source>
        <dbReference type="ARBA" id="ARBA00022756"/>
    </source>
</evidence>
<keyword evidence="3" id="KW-0479">Metal-binding</keyword>
<keyword evidence="7" id="KW-0460">Magnesium</keyword>
<dbReference type="AlphaFoldDB" id="A0A1W1CGL7"/>
<sequence>MRPIFISATNTDVGKTYTTLKLIKSFAKRGIKVGVCKPIETGVTTLPLDATELINECKKTNPNFKLLTPFDITAYTFSLPSAPFCADREKTIKIETILNKIDDLSKLCDILLIEGAGGLFVPIIHNYNMIDLAKDSNAFTLLVTPSRLGCINDTLLSIEALKQRGLDYDWCVNLHQDIDSFDEVTKPYYDLVVKEWWSVDSGLDNFVDNYLKLYKSK</sequence>